<gene>
    <name evidence="1" type="ORF">VHA01S_029_00290</name>
</gene>
<dbReference type="eggNOG" id="COG3904">
    <property type="taxonomic scope" value="Bacteria"/>
</dbReference>
<evidence type="ECO:0000313" key="1">
    <source>
        <dbReference type="EMBL" id="GAD89896.1"/>
    </source>
</evidence>
<keyword evidence="2" id="KW-1185">Reference proteome</keyword>
<reference evidence="1 2" key="2">
    <citation type="submission" date="2013-11" db="EMBL/GenBank/DDBJ databases">
        <title>Whole genome shotgun sequence of Vibrio halioticoli NBRC 102217.</title>
        <authorList>
            <person name="Isaki S."/>
            <person name="Kimura A."/>
            <person name="Ohji S."/>
            <person name="Hosoyama A."/>
            <person name="Fujita N."/>
            <person name="Hashimoto M."/>
            <person name="Hosoyama Y."/>
            <person name="Yamazoe A."/>
        </authorList>
    </citation>
    <scope>NUCLEOTIDE SEQUENCE [LARGE SCALE GENOMIC DNA]</scope>
    <source>
        <strain evidence="1 2">NBRC 102217</strain>
    </source>
</reference>
<sequence>MLPAAKSLTIDANSLLGWHGGAMQSDEFWANSIPKSSRAVFMDYISILREKETRFFNAVGVDQKITTYGQTTKNSCQLAQKTDGWYYSVEDLKRMGIKNITIKGDGLKSEIEYANDSTNKTDPTAHKIKSCLLENVFESG</sequence>
<protein>
    <submittedName>
        <fullName evidence="1">Uncharacterized protein</fullName>
    </submittedName>
</protein>
<dbReference type="AlphaFoldDB" id="V5FJG1"/>
<name>V5FJG1_9VIBR</name>
<accession>V5FJG1</accession>
<evidence type="ECO:0000313" key="2">
    <source>
        <dbReference type="Proteomes" id="UP000017800"/>
    </source>
</evidence>
<reference evidence="1 2" key="1">
    <citation type="submission" date="2013-10" db="EMBL/GenBank/DDBJ databases">
        <authorList>
            <person name="Ichikawa N."/>
            <person name="Kimura A."/>
            <person name="Ohji S."/>
            <person name="Hosoyama A."/>
            <person name="Fujita N."/>
        </authorList>
    </citation>
    <scope>NUCLEOTIDE SEQUENCE [LARGE SCALE GENOMIC DNA]</scope>
    <source>
        <strain evidence="1 2">NBRC 102217</strain>
    </source>
</reference>
<comment type="caution">
    <text evidence="1">The sequence shown here is derived from an EMBL/GenBank/DDBJ whole genome shotgun (WGS) entry which is preliminary data.</text>
</comment>
<organism evidence="1 2">
    <name type="scientific">Vibrio halioticoli NBRC 102217</name>
    <dbReference type="NCBI Taxonomy" id="1219072"/>
    <lineage>
        <taxon>Bacteria</taxon>
        <taxon>Pseudomonadati</taxon>
        <taxon>Pseudomonadota</taxon>
        <taxon>Gammaproteobacteria</taxon>
        <taxon>Vibrionales</taxon>
        <taxon>Vibrionaceae</taxon>
        <taxon>Vibrio</taxon>
    </lineage>
</organism>
<proteinExistence type="predicted"/>
<dbReference type="EMBL" id="BAUJ01000029">
    <property type="protein sequence ID" value="GAD89896.1"/>
    <property type="molecule type" value="Genomic_DNA"/>
</dbReference>
<dbReference type="Proteomes" id="UP000017800">
    <property type="component" value="Unassembled WGS sequence"/>
</dbReference>